<accession>A0A8W8JGX1</accession>
<evidence type="ECO:0000313" key="3">
    <source>
        <dbReference type="Proteomes" id="UP000005408"/>
    </source>
</evidence>
<evidence type="ECO:0000313" key="2">
    <source>
        <dbReference type="EnsemblMetazoa" id="G19272.1:cds"/>
    </source>
</evidence>
<keyword evidence="3" id="KW-1185">Reference proteome</keyword>
<proteinExistence type="predicted"/>
<protein>
    <submittedName>
        <fullName evidence="2">Uncharacterized protein</fullName>
    </submittedName>
</protein>
<dbReference type="EnsemblMetazoa" id="G19272.1">
    <property type="protein sequence ID" value="G19272.1:cds"/>
    <property type="gene ID" value="G19272"/>
</dbReference>
<evidence type="ECO:0000256" key="1">
    <source>
        <dbReference type="SAM" id="Phobius"/>
    </source>
</evidence>
<keyword evidence="1" id="KW-1133">Transmembrane helix</keyword>
<reference evidence="2" key="1">
    <citation type="submission" date="2022-08" db="UniProtKB">
        <authorList>
            <consortium name="EnsemblMetazoa"/>
        </authorList>
    </citation>
    <scope>IDENTIFICATION</scope>
    <source>
        <strain evidence="2">05x7-T-G4-1.051#20</strain>
    </source>
</reference>
<name>A0A8W8JGX1_MAGGI</name>
<keyword evidence="1" id="KW-0472">Membrane</keyword>
<dbReference type="Proteomes" id="UP000005408">
    <property type="component" value="Unassembled WGS sequence"/>
</dbReference>
<dbReference type="AlphaFoldDB" id="A0A8W8JGX1"/>
<organism evidence="2 3">
    <name type="scientific">Magallana gigas</name>
    <name type="common">Pacific oyster</name>
    <name type="synonym">Crassostrea gigas</name>
    <dbReference type="NCBI Taxonomy" id="29159"/>
    <lineage>
        <taxon>Eukaryota</taxon>
        <taxon>Metazoa</taxon>
        <taxon>Spiralia</taxon>
        <taxon>Lophotrochozoa</taxon>
        <taxon>Mollusca</taxon>
        <taxon>Bivalvia</taxon>
        <taxon>Autobranchia</taxon>
        <taxon>Pteriomorphia</taxon>
        <taxon>Ostreida</taxon>
        <taxon>Ostreoidea</taxon>
        <taxon>Ostreidae</taxon>
        <taxon>Magallana</taxon>
    </lineage>
</organism>
<keyword evidence="1" id="KW-0812">Transmembrane</keyword>
<sequence length="153" mass="17156">MCATDIDADIIGFSCAEYNEGGGCIQPNFDIKCDGPKFFPKCPFKYPSSDIYLYSGCFVFGNDKVENGSITKIRTTPKGNPANKLPVEFIFPPFLFLMICLIIFIVYRCAKDHSNTSRQENRATAEEVPMYSCNNLNSNTDNLTAKDIEVLIY</sequence>
<feature type="transmembrane region" description="Helical" evidence="1">
    <location>
        <begin position="89"/>
        <end position="110"/>
    </location>
</feature>